<dbReference type="AlphaFoldDB" id="A0A4Y9SCE0"/>
<accession>A0A4Y9SCE0</accession>
<organism evidence="3 4">
    <name type="scientific">Zemynaea arenosa</name>
    <dbReference type="NCBI Taxonomy" id="2561931"/>
    <lineage>
        <taxon>Bacteria</taxon>
        <taxon>Pseudomonadati</taxon>
        <taxon>Pseudomonadota</taxon>
        <taxon>Betaproteobacteria</taxon>
        <taxon>Burkholderiales</taxon>
        <taxon>Oxalobacteraceae</taxon>
        <taxon>Telluria group</taxon>
        <taxon>Zemynaea</taxon>
    </lineage>
</organism>
<evidence type="ECO:0000259" key="2">
    <source>
        <dbReference type="Pfam" id="PF13464"/>
    </source>
</evidence>
<dbReference type="InterPro" id="IPR025194">
    <property type="entry name" value="RodZ-like_C"/>
</dbReference>
<dbReference type="PANTHER" id="PTHR34475">
    <property type="match status" value="1"/>
</dbReference>
<comment type="caution">
    <text evidence="3">The sequence shown here is derived from an EMBL/GenBank/DDBJ whole genome shotgun (WGS) entry which is preliminary data.</text>
</comment>
<feature type="non-terminal residue" evidence="3">
    <location>
        <position position="1"/>
    </location>
</feature>
<sequence>TPAAAPAGAVAGTTPVAAAPATANPPTRTAATLTTGVGAAAANSLVLHVKADSWIQVKPENGAPLLSRLVKAGSTETVDLTGPVTVTVGNPAGVDATLRGAAVALPALPGKTIARVNLK</sequence>
<evidence type="ECO:0000313" key="4">
    <source>
        <dbReference type="Proteomes" id="UP000298438"/>
    </source>
</evidence>
<dbReference type="EMBL" id="SPVF01000137">
    <property type="protein sequence ID" value="TFW20044.1"/>
    <property type="molecule type" value="Genomic_DNA"/>
</dbReference>
<dbReference type="InterPro" id="IPR050400">
    <property type="entry name" value="Bact_Cytoskel_RodZ"/>
</dbReference>
<gene>
    <name evidence="3" type="ORF">E4L96_10750</name>
</gene>
<dbReference type="PANTHER" id="PTHR34475:SF1">
    <property type="entry name" value="CYTOSKELETON PROTEIN RODZ"/>
    <property type="match status" value="1"/>
</dbReference>
<evidence type="ECO:0000313" key="3">
    <source>
        <dbReference type="EMBL" id="TFW20044.1"/>
    </source>
</evidence>
<dbReference type="RefSeq" id="WP_135207219.1">
    <property type="nucleotide sequence ID" value="NZ_SPVF01000137.1"/>
</dbReference>
<dbReference type="Pfam" id="PF13464">
    <property type="entry name" value="RodZ_C"/>
    <property type="match status" value="1"/>
</dbReference>
<evidence type="ECO:0000256" key="1">
    <source>
        <dbReference type="SAM" id="MobiDB-lite"/>
    </source>
</evidence>
<proteinExistence type="predicted"/>
<feature type="domain" description="Cytoskeleton protein RodZ-like C-terminal" evidence="2">
    <location>
        <begin position="46"/>
        <end position="116"/>
    </location>
</feature>
<dbReference type="Proteomes" id="UP000298438">
    <property type="component" value="Unassembled WGS sequence"/>
</dbReference>
<feature type="region of interest" description="Disordered" evidence="1">
    <location>
        <begin position="1"/>
        <end position="25"/>
    </location>
</feature>
<reference evidence="3 4" key="1">
    <citation type="submission" date="2019-03" db="EMBL/GenBank/DDBJ databases">
        <title>Draft Genome Sequence of Massilia arenosa sp. nov., a Novel Massilia Species Isolated from a Sandy-loam Maize Soil.</title>
        <authorList>
            <person name="Raths R."/>
            <person name="Peta V."/>
            <person name="Bucking H."/>
        </authorList>
    </citation>
    <scope>NUCLEOTIDE SEQUENCE [LARGE SCALE GENOMIC DNA]</scope>
    <source>
        <strain evidence="3 4">MC02</strain>
    </source>
</reference>
<keyword evidence="4" id="KW-1185">Reference proteome</keyword>
<name>A0A4Y9SCE0_9BURK</name>
<dbReference type="OrthoDB" id="8561330at2"/>
<protein>
    <submittedName>
        <fullName evidence="3">DUF4115 domain-containing protein</fullName>
    </submittedName>
</protein>